<dbReference type="InterPro" id="IPR041480">
    <property type="entry name" value="CIDR1_gamma"/>
</dbReference>
<organism evidence="9 10">
    <name type="scientific">Plasmodium falciparum Vietnam Oak-Knoll</name>
    <name type="common">FVO</name>
    <dbReference type="NCBI Taxonomy" id="1036723"/>
    <lineage>
        <taxon>Eukaryota</taxon>
        <taxon>Sar</taxon>
        <taxon>Alveolata</taxon>
        <taxon>Apicomplexa</taxon>
        <taxon>Aconoidasida</taxon>
        <taxon>Haemosporida</taxon>
        <taxon>Plasmodiidae</taxon>
        <taxon>Plasmodium</taxon>
        <taxon>Plasmodium (Laverania)</taxon>
    </lineage>
</organism>
<dbReference type="EMBL" id="KI925385">
    <property type="protein sequence ID" value="ETW14980.1"/>
    <property type="molecule type" value="Genomic_DNA"/>
</dbReference>
<accession>A0A024UY81</accession>
<evidence type="ECO:0000259" key="6">
    <source>
        <dbReference type="Pfam" id="PF15447"/>
    </source>
</evidence>
<keyword evidence="3" id="KW-0472">Membrane</keyword>
<name>A0A024UY81_PLAFA</name>
<feature type="domain" description="Duffy-antigen binding" evidence="5">
    <location>
        <begin position="117"/>
        <end position="311"/>
    </location>
</feature>
<evidence type="ECO:0000256" key="2">
    <source>
        <dbReference type="SAM" id="MobiDB-lite"/>
    </source>
</evidence>
<keyword evidence="3" id="KW-1133">Transmembrane helix</keyword>
<dbReference type="FunFam" id="1.20.58.830:FF:000006">
    <property type="entry name" value="Erythrocyte membrane protein 1, PfEMP1"/>
    <property type="match status" value="1"/>
</dbReference>
<feature type="domain" description="Duffy-binding-like" evidence="8">
    <location>
        <begin position="2262"/>
        <end position="2404"/>
    </location>
</feature>
<dbReference type="InterPro" id="IPR008602">
    <property type="entry name" value="Duffy-antigen-binding"/>
</dbReference>
<dbReference type="FunFam" id="1.20.58.1930:FF:000001">
    <property type="entry name" value="Erythrocyte membrane protein 1, PfEMP1"/>
    <property type="match status" value="1"/>
</dbReference>
<feature type="compositionally biased region" description="Acidic residues" evidence="2">
    <location>
        <begin position="767"/>
        <end position="780"/>
    </location>
</feature>
<feature type="region of interest" description="Disordered" evidence="2">
    <location>
        <begin position="1561"/>
        <end position="1611"/>
    </location>
</feature>
<dbReference type="Pfam" id="PF05424">
    <property type="entry name" value="Duffy_binding"/>
    <property type="match status" value="5"/>
</dbReference>
<dbReference type="Gene3D" id="1.20.58.1930">
    <property type="match status" value="1"/>
</dbReference>
<evidence type="ECO:0000259" key="7">
    <source>
        <dbReference type="Pfam" id="PF18562"/>
    </source>
</evidence>
<dbReference type="InterPro" id="IPR004258">
    <property type="entry name" value="DBL"/>
</dbReference>
<dbReference type="FunFam" id="1.20.58.830:FF:000005">
    <property type="entry name" value="Erythrocyte membrane protein 1, PfEMP1"/>
    <property type="match status" value="1"/>
</dbReference>
<feature type="compositionally biased region" description="Basic and acidic residues" evidence="2">
    <location>
        <begin position="1597"/>
        <end position="1611"/>
    </location>
</feature>
<dbReference type="OrthoDB" id="10521891at2759"/>
<protein>
    <recommendedName>
        <fullName evidence="11">Duffy-binding-like domain-containing protein</fullName>
    </recommendedName>
</protein>
<feature type="domain" description="Duffy-antigen binding" evidence="5">
    <location>
        <begin position="2458"/>
        <end position="2600"/>
    </location>
</feature>
<evidence type="ECO:0000259" key="5">
    <source>
        <dbReference type="Pfam" id="PF05424"/>
    </source>
</evidence>
<dbReference type="InterPro" id="IPR029210">
    <property type="entry name" value="PfEMP1_NTS"/>
</dbReference>
<dbReference type="Gene3D" id="1.20.58.830">
    <property type="match status" value="6"/>
</dbReference>
<evidence type="ECO:0000313" key="9">
    <source>
        <dbReference type="EMBL" id="ETW14980.1"/>
    </source>
</evidence>
<feature type="domain" description="Duffy-binding-like" evidence="8">
    <location>
        <begin position="1144"/>
        <end position="1295"/>
    </location>
</feature>
<reference evidence="9 10" key="1">
    <citation type="submission" date="2013-02" db="EMBL/GenBank/DDBJ databases">
        <title>The Genome Annotation of Plasmodium falciparum Vietnam Oak-Knoll (FVO).</title>
        <authorList>
            <consortium name="The Broad Institute Genome Sequencing Platform"/>
            <consortium name="The Broad Institute Genome Sequencing Center for Infectious Disease"/>
            <person name="Neafsey D."/>
            <person name="Hoffman S."/>
            <person name="Volkman S."/>
            <person name="Rosenthal P."/>
            <person name="Walker B."/>
            <person name="Young S.K."/>
            <person name="Zeng Q."/>
            <person name="Gargeya S."/>
            <person name="Fitzgerald M."/>
            <person name="Haas B."/>
            <person name="Abouelleil A."/>
            <person name="Allen A.W."/>
            <person name="Alvarado L."/>
            <person name="Arachchi H.M."/>
            <person name="Berlin A.M."/>
            <person name="Chapman S.B."/>
            <person name="Gainer-Dewar J."/>
            <person name="Goldberg J."/>
            <person name="Griggs A."/>
            <person name="Gujja S."/>
            <person name="Hansen M."/>
            <person name="Howarth C."/>
            <person name="Imamovic A."/>
            <person name="Ireland A."/>
            <person name="Larimer J."/>
            <person name="McCowan C."/>
            <person name="Murphy C."/>
            <person name="Pearson M."/>
            <person name="Poon T.W."/>
            <person name="Priest M."/>
            <person name="Roberts A."/>
            <person name="Saif S."/>
            <person name="Shea T."/>
            <person name="Sisk P."/>
            <person name="Sykes S."/>
            <person name="Wortman J."/>
            <person name="Nusbaum C."/>
            <person name="Birren B."/>
        </authorList>
    </citation>
    <scope>NUCLEOTIDE SEQUENCE [LARGE SCALE GENOMIC DNA]</scope>
    <source>
        <strain evidence="10">Vietnam Oak-Knoll (FVO)</strain>
    </source>
</reference>
<dbReference type="InterPro" id="IPR054595">
    <property type="entry name" value="DBL_C"/>
</dbReference>
<dbReference type="Pfam" id="PF15447">
    <property type="entry name" value="NTS"/>
    <property type="match status" value="1"/>
</dbReference>
<feature type="domain" description="Cysteine-rich interdomain region 1 gamma" evidence="7">
    <location>
        <begin position="1342"/>
        <end position="1406"/>
    </location>
</feature>
<dbReference type="Pfam" id="PF18562">
    <property type="entry name" value="CIDR1_gamma"/>
    <property type="match status" value="1"/>
</dbReference>
<feature type="domain" description="Duffy-antigen binding" evidence="5">
    <location>
        <begin position="1665"/>
        <end position="1819"/>
    </location>
</feature>
<evidence type="ECO:0000259" key="4">
    <source>
        <dbReference type="Pfam" id="PF03011"/>
    </source>
</evidence>
<feature type="domain" description="Plasmodium falciparum erythrocyte membrane protein-1 N-terminal segment" evidence="6">
    <location>
        <begin position="16"/>
        <end position="51"/>
    </location>
</feature>
<feature type="domain" description="Duffy-antigen binding" evidence="5">
    <location>
        <begin position="848"/>
        <end position="1109"/>
    </location>
</feature>
<keyword evidence="3" id="KW-0812">Transmembrane</keyword>
<feature type="domain" description="Duffy-binding-like" evidence="4">
    <location>
        <begin position="1422"/>
        <end position="1567"/>
    </location>
</feature>
<evidence type="ECO:0000256" key="1">
    <source>
        <dbReference type="SAM" id="Coils"/>
    </source>
</evidence>
<feature type="region of interest" description="Disordered" evidence="2">
    <location>
        <begin position="870"/>
        <end position="901"/>
    </location>
</feature>
<dbReference type="Pfam" id="PF22672">
    <property type="entry name" value="DBL_C"/>
    <property type="match status" value="3"/>
</dbReference>
<dbReference type="Proteomes" id="UP000030690">
    <property type="component" value="Unassembled WGS sequence"/>
</dbReference>
<dbReference type="FunFam" id="1.20.58.830:FF:000002">
    <property type="entry name" value="Erythrocyte membrane protein 1, PfEMP1"/>
    <property type="match status" value="1"/>
</dbReference>
<feature type="compositionally biased region" description="Polar residues" evidence="2">
    <location>
        <begin position="756"/>
        <end position="766"/>
    </location>
</feature>
<gene>
    <name evidence="9" type="ORF">PFFVO_06108</name>
</gene>
<dbReference type="InterPro" id="IPR042202">
    <property type="entry name" value="Duffy-ag-bd_sf"/>
</dbReference>
<proteinExistence type="predicted"/>
<dbReference type="FunFam" id="1.20.1310.20:FF:000001">
    <property type="entry name" value="Erythrocyte membrane protein 1, PfEMP1"/>
    <property type="match status" value="1"/>
</dbReference>
<feature type="coiled-coil region" evidence="1">
    <location>
        <begin position="2268"/>
        <end position="2335"/>
    </location>
</feature>
<feature type="region of interest" description="Disordered" evidence="2">
    <location>
        <begin position="732"/>
        <end position="802"/>
    </location>
</feature>
<feature type="coiled-coil region" evidence="1">
    <location>
        <begin position="380"/>
        <end position="448"/>
    </location>
</feature>
<feature type="domain" description="Duffy-binding-like" evidence="8">
    <location>
        <begin position="315"/>
        <end position="480"/>
    </location>
</feature>
<sequence length="2774" mass="322580">MVIQITGGEGRIEDATAKHLLDSIGKKVYDKVHSEVDAYRDKLKGTLSKATYPKDKYPEGTTPKDPCELEYKYHTNVTSTEIDPCEHKKGKRLSEVHSSECDNRKIRDSDKKNNSVGACAPYRRLHVCDKNIQQIKTENITTHNLLLDVCLAAKFEGQSITGYHPQYEVQYPSSGSTMCTMLARSFADIGDIVRGKDLYIGNKGEKKKLEEKLKQYFKKIYNDLTKDNIKRQEAQKRYQDDKYENYYQLREDWWNANRQEIWKALTCDAPNGDVHYFRKTCSMGQSHVNDKCTCANGDVPTYFDYVPQYLRWFEEWAEDFCRKRKKKLENAIKNCRYDESGEPKYCDLNGYNCEETARGRNKFAPDSNCNKCSVACKPFVEWLDNQQKEFEKQKKKYNEEIKKKDQTTRTSITIGDKTINNLYVKEFYEQLRENYGKVEEFLKKLNNEAICQKNPQVKQEKASNVDFTKSDPHDIFSHTKYCQACPLCGVTGEKGKWEAIKEDCAKKKERIFNEQNTTDIPILTPEKGKSNILDKYKNFCKNSDGNNSDQIEKWQCYYDDKGTEDNERDDTNDCVQGIWKTFTGEQDVTSYNVFFYNSIIEMLNDSIEWREKLNSCINNKTGNCRKVCKEYCECYRRWIEKKKTELEKIKDHFRKQKDIKDPAEREMTLTGILNVTFLEDIKDAYPYEQQLEKIEKRLKDKMQEDFIFERTQTSIDKFLQEEEQFAKECLEKHKCPDPQKPPGGGPGVARSETNEENATQSPASPTEDSEEEEDEDEVEVEGSATEDPPAVPSATPVPAGPPVNVCDIVEKILTKDALQDACQQKYDGKYYGWKCIPSGTTSGDKGAICIPPRRRRLYMGKLEEWATTSVTPQAGGGEAQASDSSQSSSHPTSPTSQSPNGDLLAAFVESAAVETFFLWHRYKKEWHHKNKKPQEGSQLLQTTLDRDSGDGGDQTPEQQLQSGTIPTDFLRLMFYTLADYKDILYSGGVDNTSDSDNNIVLEASGDKQDEMKKIQKAIDEYIKSLKQAASVPKPQPPGQQPSEKKREEWWNNNAKHIWEGMICALTHKTDNPQEVDEKVKKAFFGENNNKNPGTTSGTTNGTYKTQYDYNSVKLDNSDTQAKSNDNPTLEEFSKRPTFFRYIQEWGEEFCRKRTHKLKKLEKECRGEYDNGGKKYCSGDGHDCTDPDNQHNKMFADLFCRDCHIQCRKYRKWIDLKFEEFHKQKDKYDGEFQKIKVNNNGDKNCCEQIKNYSSAAEFLKELKHCKNGEGDKEKGNEDKKNNKINFEEPLQTFSRSTYCKTCPLNGVNCNGPSRRSGGNDQCTEVNGKVKSWQSVFNANGGNSTTIDVHMIDRRGTFIEEYMQEDSKNSQNSNDLFNASRLFKGIRKQQWECRFNKAENKDVCKLDKFEKNIDLNDYTTFKVFLEYWLQDFIEGYYILKKRKIMDHCTKSGGNTCSEESKKNCACAKVWVDQKKKEWEEIKNHFNRRPHDNGNDIKSKVRNFLETLIPRMDLVNDKGKIDDLSIFLKSYGCNGTENSKESKKDENNDLVLCLLTKLGKEAEQCKDKPPNCDNLPSPSDKTLDPLVEEEINPIDDDTDTTDKQSPDICKDVEDTKEPETDSDIFCDRNKQPKCDDLKIDMNTTYKPKTNLIGLGAHYHWAGSDYPNVYISPRVDQLCLQPLINLTGSLKKSDSVTGDKFSEALQECAYNEAKLLYEYYKGEGKENIYTKNGIIKEEDIKQHTLEAMKRSYADYGNIVKDDVLWNYKDNYMVNELIFDIANKNNQIQNKSLIDYETKQRKTLWESIRNDIWKAMLCGYKKAGGCMKNLPNGGEFCTLPSTDKDNQFLRWFVEWGENFCIRREQELKQLKDKCKNGICKITDEGEIQECKSLCGKYWQFLSNSKTQYEKQSILYNQLKESTSEFQNTDPFTFLKDKCSSKFSCFGYKADNNVSKIFEYPSDEVKNLCTCTSTDTSKTTPTNCIEKAAYELQKEATNKIGSASNSLKIKDNVIDLSDCRKGNYVVVDNGVDGKKIDKDMLKKMFPSNRYSCEPNEINSFHIGKAWDCNYRNINDRDKNLCLPPRRQFMCMKKIEHISAKDVKDKENLLRIVMEIAKEEGIRILRNYQEQNKTQFSEICDDMKYSFADLGDIIRGRDLWKEYPNYHTTEQNLQRIFKNIHNEITKGGDKDKYKYDRQYFHELRNDWWNTNREAIWKAMTCCAPRHAYIYKKTNTGDKIRSTDMYYYCGYTKEPPYDDYIPQRLRWMKEWGEYVCKILNEKINDIKNECDKCKLNDPNCLNKDDGNKCKSCKEKCREYNKLIHNLKSQLDIQKEIYKELYKKIKDNGIRFTTDSDKEVIEFLKEVEKTGCDVKSFDKYLDKTSHCINYKFNEKEKEKETYAFNLNPKVYKEKCKCGITKDPLDKCPDQNTCTKYHAIQCFGKEHDDNAYWLSTYIKDNKAIIKNVLVPPRRRHLCLRIYRAKFYHLRKEINNFKEFIFSSAFSEAKRLKKVYKDDNDKLLQAMKYSFADIGNIVKGDDMMQSPTSDNIAKIFRGMKYKGIDRTKWWNENKYHVWESMLCGYRKAVGNTQTNLNCRFPDIESVPQFLRWFQEWTEIFCKRKKELEEEAQNQCNNITCDKDTGRTNSICAQACKNYSNFILIKKNEYQSLNSQYDMNYKETKAEKKESPEYFKDKCNGECSCLSEYFKDETRWKNPYESIADKALKGKCNCKKVEPPPIQPPQADEPLDPTILQTTIPFGVALALGSIAFLFLKVKVNIYIYV</sequence>
<feature type="transmembrane region" description="Helical" evidence="3">
    <location>
        <begin position="2743"/>
        <end position="2764"/>
    </location>
</feature>
<dbReference type="Pfam" id="PF03011">
    <property type="entry name" value="PFEMP"/>
    <property type="match status" value="2"/>
</dbReference>
<keyword evidence="1" id="KW-0175">Coiled coil</keyword>
<feature type="compositionally biased region" description="Low complexity" evidence="2">
    <location>
        <begin position="882"/>
        <end position="899"/>
    </location>
</feature>
<evidence type="ECO:0008006" key="11">
    <source>
        <dbReference type="Google" id="ProtNLM"/>
    </source>
</evidence>
<feature type="region of interest" description="Disordered" evidence="2">
    <location>
        <begin position="1026"/>
        <end position="1046"/>
    </location>
</feature>
<dbReference type="GO" id="GO:0046789">
    <property type="term" value="F:host cell surface receptor binding"/>
    <property type="evidence" value="ECO:0007669"/>
    <property type="project" value="InterPro"/>
</dbReference>
<feature type="domain" description="Duffy-binding-like" evidence="4">
    <location>
        <begin position="594"/>
        <end position="736"/>
    </location>
</feature>
<feature type="region of interest" description="Disordered" evidence="2">
    <location>
        <begin position="943"/>
        <end position="963"/>
    </location>
</feature>
<dbReference type="SUPFAM" id="SSF140924">
    <property type="entry name" value="Duffy binding domain-like"/>
    <property type="match status" value="7"/>
</dbReference>
<dbReference type="Gene3D" id="1.20.1310.20">
    <property type="entry name" value="Duffy-antigen binding domain"/>
    <property type="match status" value="5"/>
</dbReference>
<evidence type="ECO:0000259" key="8">
    <source>
        <dbReference type="Pfam" id="PF22672"/>
    </source>
</evidence>
<dbReference type="GO" id="GO:0016020">
    <property type="term" value="C:membrane"/>
    <property type="evidence" value="ECO:0007669"/>
    <property type="project" value="InterPro"/>
</dbReference>
<feature type="compositionally biased region" description="Acidic residues" evidence="2">
    <location>
        <begin position="1583"/>
        <end position="1596"/>
    </location>
</feature>
<evidence type="ECO:0000256" key="3">
    <source>
        <dbReference type="SAM" id="Phobius"/>
    </source>
</evidence>
<feature type="domain" description="Duffy-antigen binding" evidence="5">
    <location>
        <begin position="2074"/>
        <end position="2258"/>
    </location>
</feature>
<reference evidence="9 10" key="2">
    <citation type="submission" date="2013-02" db="EMBL/GenBank/DDBJ databases">
        <title>The Genome Sequence of Plasmodium falciparum Vietnam Oak-Knoll (FVO).</title>
        <authorList>
            <consortium name="The Broad Institute Genome Sequencing Platform"/>
            <consortium name="The Broad Institute Genome Sequencing Center for Infectious Disease"/>
            <person name="Neafsey D."/>
            <person name="Cheeseman I."/>
            <person name="Volkman S."/>
            <person name="Adams J."/>
            <person name="Walker B."/>
            <person name="Young S.K."/>
            <person name="Zeng Q."/>
            <person name="Gargeya S."/>
            <person name="Fitzgerald M."/>
            <person name="Haas B."/>
            <person name="Abouelleil A."/>
            <person name="Alvarado L."/>
            <person name="Arachchi H.M."/>
            <person name="Berlin A.M."/>
            <person name="Chapman S.B."/>
            <person name="Dewar J."/>
            <person name="Goldberg J."/>
            <person name="Griggs A."/>
            <person name="Gujja S."/>
            <person name="Hansen M."/>
            <person name="Howarth C."/>
            <person name="Imamovic A."/>
            <person name="Larimer J."/>
            <person name="McCowan C."/>
            <person name="Murphy C."/>
            <person name="Neiman D."/>
            <person name="Pearson M."/>
            <person name="Priest M."/>
            <person name="Roberts A."/>
            <person name="Saif S."/>
            <person name="Shea T."/>
            <person name="Sisk P."/>
            <person name="Sykes S."/>
            <person name="Wortman J."/>
            <person name="Nusbaum C."/>
            <person name="Birren B."/>
        </authorList>
    </citation>
    <scope>NUCLEOTIDE SEQUENCE [LARGE SCALE GENOMIC DNA]</scope>
    <source>
        <strain evidence="10">Vietnam Oak-Knoll (FVO)</strain>
    </source>
</reference>
<evidence type="ECO:0000313" key="10">
    <source>
        <dbReference type="Proteomes" id="UP000030690"/>
    </source>
</evidence>